<evidence type="ECO:0000256" key="12">
    <source>
        <dbReference type="PIRSR" id="PIRSR006621-2"/>
    </source>
</evidence>
<comment type="catalytic activity">
    <reaction evidence="9">
        <text>5,6-dihydrouridine(16) in tRNA + NADP(+) = uridine(16) in tRNA + NADPH + H(+)</text>
        <dbReference type="Rhea" id="RHEA:53376"/>
        <dbReference type="Rhea" id="RHEA-COMP:13543"/>
        <dbReference type="Rhea" id="RHEA-COMP:13544"/>
        <dbReference type="ChEBI" id="CHEBI:15378"/>
        <dbReference type="ChEBI" id="CHEBI:57783"/>
        <dbReference type="ChEBI" id="CHEBI:58349"/>
        <dbReference type="ChEBI" id="CHEBI:65315"/>
        <dbReference type="ChEBI" id="CHEBI:74443"/>
    </reaction>
</comment>
<feature type="active site" description="Proton donor" evidence="9 11">
    <location>
        <position position="98"/>
    </location>
</feature>
<feature type="site" description="Interacts with tRNA; defines subfamily-specific binding signature" evidence="9">
    <location>
        <position position="301"/>
    </location>
</feature>
<feature type="site" description="Interacts with tRNA; defines subfamily-specific binding signature" evidence="9">
    <location>
        <position position="35"/>
    </location>
</feature>
<evidence type="ECO:0000256" key="3">
    <source>
        <dbReference type="ARBA" id="ARBA00022630"/>
    </source>
</evidence>
<keyword evidence="12" id="KW-0547">Nucleotide-binding</keyword>
<dbReference type="SUPFAM" id="SSF51395">
    <property type="entry name" value="FMN-linked oxidoreductases"/>
    <property type="match status" value="1"/>
</dbReference>
<dbReference type="EMBL" id="FNPE01000002">
    <property type="protein sequence ID" value="SDY03698.1"/>
    <property type="molecule type" value="Genomic_DNA"/>
</dbReference>
<keyword evidence="4 9" id="KW-0288">FMN</keyword>
<keyword evidence="2 9" id="KW-0820">tRNA-binding</keyword>
<dbReference type="Proteomes" id="UP000183417">
    <property type="component" value="Unassembled WGS sequence"/>
</dbReference>
<feature type="site" description="Interacts with tRNA" evidence="9">
    <location>
        <position position="176"/>
    </location>
</feature>
<feature type="binding site" evidence="9 12">
    <location>
        <position position="68"/>
    </location>
    <ligand>
        <name>FMN</name>
        <dbReference type="ChEBI" id="CHEBI:58210"/>
    </ligand>
</feature>
<comment type="function">
    <text evidence="9">Catalyzes the synthesis of 5,6-dihydrouridine (D), a modified base found in the D-loop of most tRNAs, via the reduction of the C5-C6 double bond in target uridines. Specifically modifies U16 in tRNAs.</text>
</comment>
<evidence type="ECO:0000256" key="7">
    <source>
        <dbReference type="ARBA" id="ARBA00022884"/>
    </source>
</evidence>
<feature type="site" description="Interacts with tRNA; defines subfamily-specific binding signature" evidence="9">
    <location>
        <position position="278"/>
    </location>
</feature>
<feature type="binding site" evidence="12">
    <location>
        <position position="168"/>
    </location>
    <ligand>
        <name>FMN</name>
        <dbReference type="ChEBI" id="CHEBI:58210"/>
    </ligand>
</feature>
<dbReference type="Gene3D" id="3.20.20.70">
    <property type="entry name" value="Aldolase class I"/>
    <property type="match status" value="1"/>
</dbReference>
<dbReference type="PIRSF" id="PIRSF006621">
    <property type="entry name" value="Dus"/>
    <property type="match status" value="1"/>
</dbReference>
<feature type="site" description="Interacts with tRNA" evidence="9">
    <location>
        <position position="95"/>
    </location>
</feature>
<dbReference type="InterPro" id="IPR042270">
    <property type="entry name" value="DusC_C"/>
</dbReference>
<comment type="catalytic activity">
    <reaction evidence="9">
        <text>5,6-dihydrouridine(16) in tRNA + NAD(+) = uridine(16) in tRNA + NADH + H(+)</text>
        <dbReference type="Rhea" id="RHEA:53380"/>
        <dbReference type="Rhea" id="RHEA-COMP:13543"/>
        <dbReference type="Rhea" id="RHEA-COMP:13544"/>
        <dbReference type="ChEBI" id="CHEBI:15378"/>
        <dbReference type="ChEBI" id="CHEBI:57540"/>
        <dbReference type="ChEBI" id="CHEBI:57945"/>
        <dbReference type="ChEBI" id="CHEBI:65315"/>
        <dbReference type="ChEBI" id="CHEBI:74443"/>
    </reaction>
</comment>
<evidence type="ECO:0000256" key="5">
    <source>
        <dbReference type="ARBA" id="ARBA00022694"/>
    </source>
</evidence>
<dbReference type="PANTHER" id="PTHR11082:SF26">
    <property type="entry name" value="TRNA-DIHYDROURIDINE(16) SYNTHASE"/>
    <property type="match status" value="1"/>
</dbReference>
<dbReference type="GO" id="GO:0010181">
    <property type="term" value="F:FMN binding"/>
    <property type="evidence" value="ECO:0007669"/>
    <property type="project" value="UniProtKB-UniRule"/>
</dbReference>
<dbReference type="HAMAP" id="MF_02043">
    <property type="entry name" value="DusC_subfam"/>
    <property type="match status" value="1"/>
</dbReference>
<feature type="domain" description="DUS-like FMN-binding" evidence="13">
    <location>
        <begin position="4"/>
        <end position="307"/>
    </location>
</feature>
<dbReference type="EC" id="1.3.1.-" evidence="9"/>
<comment type="caution">
    <text evidence="9">Lacks conserved residue(s) required for the propagation of feature annotation.</text>
</comment>
<evidence type="ECO:0000256" key="10">
    <source>
        <dbReference type="PIRNR" id="PIRNR006621"/>
    </source>
</evidence>
<dbReference type="PANTHER" id="PTHR11082">
    <property type="entry name" value="TRNA-DIHYDROURIDINE SYNTHASE"/>
    <property type="match status" value="1"/>
</dbReference>
<evidence type="ECO:0000256" key="11">
    <source>
        <dbReference type="PIRSR" id="PIRSR006621-1"/>
    </source>
</evidence>
<comment type="cofactor">
    <cofactor evidence="1 9 10 12">
        <name>FMN</name>
        <dbReference type="ChEBI" id="CHEBI:58210"/>
    </cofactor>
</comment>
<dbReference type="PROSITE" id="PS01136">
    <property type="entry name" value="UPF0034"/>
    <property type="match status" value="1"/>
</dbReference>
<dbReference type="InterPro" id="IPR013785">
    <property type="entry name" value="Aldolase_TIM"/>
</dbReference>
<keyword evidence="3 9" id="KW-0285">Flavoprotein</keyword>
<keyword evidence="6 9" id="KW-0521">NADP</keyword>
<dbReference type="Pfam" id="PF01207">
    <property type="entry name" value="Dus"/>
    <property type="match status" value="1"/>
</dbReference>
<gene>
    <name evidence="9" type="primary">dusC</name>
    <name evidence="14" type="ORF">SAMN05421547_102252</name>
</gene>
<dbReference type="GO" id="GO:0050660">
    <property type="term" value="F:flavin adenine dinucleotide binding"/>
    <property type="evidence" value="ECO:0007669"/>
    <property type="project" value="InterPro"/>
</dbReference>
<feature type="binding site" evidence="9">
    <location>
        <begin position="199"/>
        <end position="201"/>
    </location>
    <ligand>
        <name>FMN</name>
        <dbReference type="ChEBI" id="CHEBI:58210"/>
    </ligand>
</feature>
<proteinExistence type="inferred from homology"/>
<evidence type="ECO:0000256" key="6">
    <source>
        <dbReference type="ARBA" id="ARBA00022857"/>
    </source>
</evidence>
<name>A0A1H3GM31_9BURK</name>
<feature type="binding site" evidence="9 12">
    <location>
        <begin position="223"/>
        <end position="224"/>
    </location>
    <ligand>
        <name>FMN</name>
        <dbReference type="ChEBI" id="CHEBI:58210"/>
    </ligand>
</feature>
<protein>
    <recommendedName>
        <fullName evidence="9">tRNA-dihydrouridine(16) synthase</fullName>
        <ecNumber evidence="9">1.3.1.-</ecNumber>
    </recommendedName>
    <alternativeName>
        <fullName evidence="9">U16-specific dihydrouridine synthase</fullName>
        <shortName evidence="9">U16-specific Dus</shortName>
    </alternativeName>
    <alternativeName>
        <fullName evidence="9">tRNA-dihydrouridine synthase C</fullName>
    </alternativeName>
</protein>
<keyword evidence="7 9" id="KW-0694">RNA-binding</keyword>
<evidence type="ECO:0000256" key="1">
    <source>
        <dbReference type="ARBA" id="ARBA00001917"/>
    </source>
</evidence>
<evidence type="ECO:0000313" key="14">
    <source>
        <dbReference type="EMBL" id="SDY03698.1"/>
    </source>
</evidence>
<evidence type="ECO:0000313" key="15">
    <source>
        <dbReference type="Proteomes" id="UP000183417"/>
    </source>
</evidence>
<dbReference type="Gene3D" id="1.20.225.30">
    <property type="entry name" value="Dihydrouridine synthase, C-terminal recognition domain"/>
    <property type="match status" value="1"/>
</dbReference>
<comment type="similarity">
    <text evidence="9">Belongs to the Dus family. DusC subfamily.</text>
</comment>
<sequence>MRLLLAPMEGLLDFVLRDVLTRVGGADRCVSEFIRVTGTLLPDKVFLRTMPELNNGSRTLAGVPVRAQLLGSDPDSMAANAANLARLGPEGIDLNFGCPAKVVNRHGGGAALLQDPEQIARVVGAVRAAVPAAMPVSAKMRLGFNDTDLMTECAQAMQAGGACEIVVHARTKLDGYRPPAYWEMIPRIRESVTVPVVANGEIWTVQEALRCREQSGCSDLMLGRGIVADPGLALAIRAAVEGEQTPAAEVYWSDLVPQVQRFWDMVCEDLEPRQRAGRLKQWLNLLRRRFPEAEQAYQEVRTQTDQREITLWVQALARRQEWAGL</sequence>
<dbReference type="AlphaFoldDB" id="A0A1H3GM31"/>
<dbReference type="InterPro" id="IPR032886">
    <property type="entry name" value="DusC"/>
</dbReference>
<keyword evidence="8 9" id="KW-0560">Oxidoreductase</keyword>
<dbReference type="CDD" id="cd02801">
    <property type="entry name" value="DUS_like_FMN"/>
    <property type="match status" value="1"/>
</dbReference>
<dbReference type="GO" id="GO:0102262">
    <property type="term" value="F:tRNA-dihydrouridine16 synthase activity"/>
    <property type="evidence" value="ECO:0007669"/>
    <property type="project" value="RHEA"/>
</dbReference>
<evidence type="ECO:0000256" key="8">
    <source>
        <dbReference type="ARBA" id="ARBA00023002"/>
    </source>
</evidence>
<evidence type="ECO:0000256" key="4">
    <source>
        <dbReference type="ARBA" id="ARBA00022643"/>
    </source>
</evidence>
<dbReference type="InterPro" id="IPR035587">
    <property type="entry name" value="DUS-like_FMN-bd"/>
</dbReference>
<organism evidence="14 15">
    <name type="scientific">Delftia lacustris</name>
    <dbReference type="NCBI Taxonomy" id="558537"/>
    <lineage>
        <taxon>Bacteria</taxon>
        <taxon>Pseudomonadati</taxon>
        <taxon>Pseudomonadota</taxon>
        <taxon>Betaproteobacteria</taxon>
        <taxon>Burkholderiales</taxon>
        <taxon>Comamonadaceae</taxon>
        <taxon>Delftia</taxon>
    </lineage>
</organism>
<dbReference type="InterPro" id="IPR001269">
    <property type="entry name" value="DUS_fam"/>
</dbReference>
<feature type="site" description="Interacts with tRNA; defines subfamily-specific binding signature" evidence="9">
    <location>
        <position position="280"/>
    </location>
</feature>
<reference evidence="14 15" key="1">
    <citation type="submission" date="2016-10" db="EMBL/GenBank/DDBJ databases">
        <authorList>
            <person name="de Groot N.N."/>
        </authorList>
    </citation>
    <scope>NUCLEOTIDE SEQUENCE [LARGE SCALE GENOMIC DNA]</scope>
    <source>
        <strain evidence="14 15">LMG 24775</strain>
    </source>
</reference>
<keyword evidence="5 9" id="KW-0819">tRNA processing</keyword>
<dbReference type="GO" id="GO:0000049">
    <property type="term" value="F:tRNA binding"/>
    <property type="evidence" value="ECO:0007669"/>
    <property type="project" value="UniProtKB-UniRule"/>
</dbReference>
<evidence type="ECO:0000256" key="9">
    <source>
        <dbReference type="HAMAP-Rule" id="MF_02043"/>
    </source>
</evidence>
<evidence type="ECO:0000259" key="13">
    <source>
        <dbReference type="Pfam" id="PF01207"/>
    </source>
</evidence>
<feature type="binding site" evidence="9 12">
    <location>
        <position position="139"/>
    </location>
    <ligand>
        <name>FMN</name>
        <dbReference type="ChEBI" id="CHEBI:58210"/>
    </ligand>
</feature>
<dbReference type="InterPro" id="IPR018517">
    <property type="entry name" value="tRNA_hU_synthase_CS"/>
</dbReference>
<dbReference type="RefSeq" id="WP_074921040.1">
    <property type="nucleotide sequence ID" value="NZ_CP141274.1"/>
</dbReference>
<evidence type="ECO:0000256" key="2">
    <source>
        <dbReference type="ARBA" id="ARBA00022555"/>
    </source>
</evidence>
<dbReference type="GeneID" id="94690801"/>
<comment type="similarity">
    <text evidence="10">Belongs to the dus family.</text>
</comment>
<accession>A0A1H3GM31</accession>